<feature type="domain" description="DNA helicase Pif1-like 2B" evidence="1">
    <location>
        <begin position="23"/>
        <end position="67"/>
    </location>
</feature>
<proteinExistence type="predicted"/>
<sequence length="121" mass="13509">MQSCMQSVSKYGRIDQKICTPVEFLNSQLPPGLPSYDLRLKFGVPDMLLRNVEPAELCNGTRLIIKTFGTLTLTTTIMSGQSAGVTKLLTSMNLRLSAVPFEFTRWQFPVKICFAMNTNKA</sequence>
<dbReference type="GO" id="GO:0005657">
    <property type="term" value="C:replication fork"/>
    <property type="evidence" value="ECO:0007669"/>
    <property type="project" value="TreeGrafter"/>
</dbReference>
<dbReference type="AlphaFoldDB" id="A0A0L8IIE2"/>
<evidence type="ECO:0000313" key="2">
    <source>
        <dbReference type="EMBL" id="KOG00869.1"/>
    </source>
</evidence>
<dbReference type="PANTHER" id="PTHR23274:SF48">
    <property type="entry name" value="ATP-DEPENDENT DNA HELICASE"/>
    <property type="match status" value="1"/>
</dbReference>
<dbReference type="Pfam" id="PF21530">
    <property type="entry name" value="Pif1_2B_dom"/>
    <property type="match status" value="1"/>
</dbReference>
<protein>
    <recommendedName>
        <fullName evidence="1">DNA helicase Pif1-like 2B domain-containing protein</fullName>
    </recommendedName>
</protein>
<dbReference type="GO" id="GO:0006260">
    <property type="term" value="P:DNA replication"/>
    <property type="evidence" value="ECO:0007669"/>
    <property type="project" value="TreeGrafter"/>
</dbReference>
<dbReference type="EMBL" id="KQ415705">
    <property type="protein sequence ID" value="KOG00869.1"/>
    <property type="molecule type" value="Genomic_DNA"/>
</dbReference>
<accession>A0A0L8IIE2</accession>
<dbReference type="STRING" id="37653.A0A0L8IIE2"/>
<dbReference type="OrthoDB" id="6265497at2759"/>
<name>A0A0L8IIE2_OCTBM</name>
<organism evidence="2">
    <name type="scientific">Octopus bimaculoides</name>
    <name type="common">California two-spotted octopus</name>
    <dbReference type="NCBI Taxonomy" id="37653"/>
    <lineage>
        <taxon>Eukaryota</taxon>
        <taxon>Metazoa</taxon>
        <taxon>Spiralia</taxon>
        <taxon>Lophotrochozoa</taxon>
        <taxon>Mollusca</taxon>
        <taxon>Cephalopoda</taxon>
        <taxon>Coleoidea</taxon>
        <taxon>Octopodiformes</taxon>
        <taxon>Octopoda</taxon>
        <taxon>Incirrata</taxon>
        <taxon>Octopodidae</taxon>
        <taxon>Octopus</taxon>
    </lineage>
</organism>
<evidence type="ECO:0000259" key="1">
    <source>
        <dbReference type="Pfam" id="PF21530"/>
    </source>
</evidence>
<dbReference type="PANTHER" id="PTHR23274">
    <property type="entry name" value="DNA HELICASE-RELATED"/>
    <property type="match status" value="1"/>
</dbReference>
<dbReference type="InterPro" id="IPR049163">
    <property type="entry name" value="Pif1-like_2B_dom"/>
</dbReference>
<gene>
    <name evidence="2" type="ORF">OCBIM_22028428mg</name>
</gene>
<reference evidence="2" key="1">
    <citation type="submission" date="2015-07" db="EMBL/GenBank/DDBJ databases">
        <title>MeaNS - Measles Nucleotide Surveillance Program.</title>
        <authorList>
            <person name="Tran T."/>
            <person name="Druce J."/>
        </authorList>
    </citation>
    <scope>NUCLEOTIDE SEQUENCE</scope>
    <source>
        <strain evidence="2">UCB-OBI-ISO-001</strain>
        <tissue evidence="2">Gonad</tissue>
    </source>
</reference>